<reference evidence="10" key="1">
    <citation type="journal article" date="2022" name="DNA Res.">
        <title>Genome analysis of five recently described species of the CUG-Ser clade uncovers Candida theae as a new hybrid lineage with pathogenic potential in the Candida parapsilosis species complex.</title>
        <authorList>
            <person name="Mixao V."/>
            <person name="Del Olmo V."/>
            <person name="Hegedusova E."/>
            <person name="Saus E."/>
            <person name="Pryszcz L."/>
            <person name="Cillingova A."/>
            <person name="Nosek J."/>
            <person name="Gabaldon T."/>
        </authorList>
    </citation>
    <scope>NUCLEOTIDE SEQUENCE</scope>
    <source>
        <strain evidence="10">CBS 10844</strain>
    </source>
</reference>
<dbReference type="GO" id="GO:0008270">
    <property type="term" value="F:zinc ion binding"/>
    <property type="evidence" value="ECO:0007669"/>
    <property type="project" value="UniProtKB-KW"/>
</dbReference>
<dbReference type="PROSITE" id="PS50076">
    <property type="entry name" value="DNAJ_2"/>
    <property type="match status" value="1"/>
</dbReference>
<keyword evidence="3 6" id="KW-0863">Zinc-finger</keyword>
<dbReference type="GO" id="GO:0006457">
    <property type="term" value="P:protein folding"/>
    <property type="evidence" value="ECO:0007669"/>
    <property type="project" value="InterPro"/>
</dbReference>
<evidence type="ECO:0000256" key="7">
    <source>
        <dbReference type="SAM" id="MobiDB-lite"/>
    </source>
</evidence>
<dbReference type="InterPro" id="IPR018253">
    <property type="entry name" value="DnaJ_domain_CS"/>
</dbReference>
<dbReference type="InterPro" id="IPR036410">
    <property type="entry name" value="HSP_DnaJ_Cys-rich_dom_sf"/>
</dbReference>
<dbReference type="Proteomes" id="UP001202479">
    <property type="component" value="Unassembled WGS sequence"/>
</dbReference>
<dbReference type="Pfam" id="PF00226">
    <property type="entry name" value="DnaJ"/>
    <property type="match status" value="1"/>
</dbReference>
<dbReference type="Gene3D" id="2.10.230.10">
    <property type="entry name" value="Heat shock protein DnaJ, cysteine-rich domain"/>
    <property type="match status" value="1"/>
</dbReference>
<evidence type="ECO:0000313" key="10">
    <source>
        <dbReference type="EMBL" id="KAI3404880.2"/>
    </source>
</evidence>
<evidence type="ECO:0000256" key="4">
    <source>
        <dbReference type="ARBA" id="ARBA00022833"/>
    </source>
</evidence>
<dbReference type="SUPFAM" id="SSF46565">
    <property type="entry name" value="Chaperone J-domain"/>
    <property type="match status" value="1"/>
</dbReference>
<protein>
    <submittedName>
        <fullName evidence="10">XDJ1</fullName>
    </submittedName>
</protein>
<dbReference type="InterPro" id="IPR001623">
    <property type="entry name" value="DnaJ_domain"/>
</dbReference>
<dbReference type="InterPro" id="IPR002939">
    <property type="entry name" value="DnaJ_C"/>
</dbReference>
<dbReference type="EMBL" id="JAHUZD010000073">
    <property type="protein sequence ID" value="KAI3404880.2"/>
    <property type="molecule type" value="Genomic_DNA"/>
</dbReference>
<dbReference type="SUPFAM" id="SSF49493">
    <property type="entry name" value="HSP40/DnaJ peptide-binding domain"/>
    <property type="match status" value="2"/>
</dbReference>
<evidence type="ECO:0000259" key="9">
    <source>
        <dbReference type="PROSITE" id="PS51188"/>
    </source>
</evidence>
<organism evidence="10 11">
    <name type="scientific">Candida oxycetoniae</name>
    <dbReference type="NCBI Taxonomy" id="497107"/>
    <lineage>
        <taxon>Eukaryota</taxon>
        <taxon>Fungi</taxon>
        <taxon>Dikarya</taxon>
        <taxon>Ascomycota</taxon>
        <taxon>Saccharomycotina</taxon>
        <taxon>Pichiomycetes</taxon>
        <taxon>Debaryomycetaceae</taxon>
        <taxon>Candida/Lodderomyces clade</taxon>
        <taxon>Candida</taxon>
    </lineage>
</organism>
<evidence type="ECO:0000313" key="11">
    <source>
        <dbReference type="Proteomes" id="UP001202479"/>
    </source>
</evidence>
<evidence type="ECO:0000256" key="1">
    <source>
        <dbReference type="ARBA" id="ARBA00022723"/>
    </source>
</evidence>
<keyword evidence="1 6" id="KW-0479">Metal-binding</keyword>
<evidence type="ECO:0000256" key="6">
    <source>
        <dbReference type="PROSITE-ProRule" id="PRU00546"/>
    </source>
</evidence>
<keyword evidence="4 6" id="KW-0862">Zinc</keyword>
<keyword evidence="5" id="KW-0143">Chaperone</keyword>
<feature type="domain" description="J" evidence="8">
    <location>
        <begin position="5"/>
        <end position="72"/>
    </location>
</feature>
<dbReference type="PRINTS" id="PR00625">
    <property type="entry name" value="JDOMAIN"/>
</dbReference>
<dbReference type="GO" id="GO:0030544">
    <property type="term" value="F:Hsp70 protein binding"/>
    <property type="evidence" value="ECO:0007669"/>
    <property type="project" value="InterPro"/>
</dbReference>
<dbReference type="CDD" id="cd10719">
    <property type="entry name" value="DnaJ_zf"/>
    <property type="match status" value="1"/>
</dbReference>
<dbReference type="PANTHER" id="PTHR43888">
    <property type="entry name" value="DNAJ-LIKE-2, ISOFORM A-RELATED"/>
    <property type="match status" value="1"/>
</dbReference>
<feature type="region of interest" description="Disordered" evidence="7">
    <location>
        <begin position="409"/>
        <end position="432"/>
    </location>
</feature>
<dbReference type="FunFam" id="2.60.260.20:FF:000003">
    <property type="entry name" value="DnaJ subfamily A member 2"/>
    <property type="match status" value="1"/>
</dbReference>
<feature type="domain" description="CR-type" evidence="9">
    <location>
        <begin position="141"/>
        <end position="227"/>
    </location>
</feature>
<dbReference type="CDD" id="cd06257">
    <property type="entry name" value="DnaJ"/>
    <property type="match status" value="1"/>
</dbReference>
<dbReference type="PROSITE" id="PS00636">
    <property type="entry name" value="DNAJ_1"/>
    <property type="match status" value="1"/>
</dbReference>
<dbReference type="InterPro" id="IPR008971">
    <property type="entry name" value="HSP40/DnaJ_pept-bd"/>
</dbReference>
<dbReference type="PROSITE" id="PS51188">
    <property type="entry name" value="ZF_CR"/>
    <property type="match status" value="1"/>
</dbReference>
<evidence type="ECO:0000256" key="3">
    <source>
        <dbReference type="ARBA" id="ARBA00022771"/>
    </source>
</evidence>
<keyword evidence="11" id="KW-1185">Reference proteome</keyword>
<evidence type="ECO:0000256" key="2">
    <source>
        <dbReference type="ARBA" id="ARBA00022737"/>
    </source>
</evidence>
<dbReference type="InterPro" id="IPR044713">
    <property type="entry name" value="DNJA1/2-like"/>
</dbReference>
<feature type="compositionally biased region" description="Basic and acidic residues" evidence="7">
    <location>
        <begin position="411"/>
        <end position="421"/>
    </location>
</feature>
<feature type="zinc finger region" description="CR-type" evidence="6">
    <location>
        <begin position="141"/>
        <end position="227"/>
    </location>
</feature>
<dbReference type="GO" id="GO:0051082">
    <property type="term" value="F:unfolded protein binding"/>
    <property type="evidence" value="ECO:0007669"/>
    <property type="project" value="InterPro"/>
</dbReference>
<dbReference type="FunFam" id="2.10.230.10:FF:000001">
    <property type="entry name" value="DnaJ subfamily A member 2"/>
    <property type="match status" value="1"/>
</dbReference>
<evidence type="ECO:0000256" key="5">
    <source>
        <dbReference type="ARBA" id="ARBA00023186"/>
    </source>
</evidence>
<dbReference type="CDD" id="cd10747">
    <property type="entry name" value="DnaJ_C"/>
    <property type="match status" value="1"/>
</dbReference>
<dbReference type="AlphaFoldDB" id="A0AAI9WYI7"/>
<gene>
    <name evidence="10" type="ORF">KGF56_002296</name>
</gene>
<dbReference type="Pfam" id="PF00684">
    <property type="entry name" value="DnaJ_CXXCXGXG"/>
    <property type="match status" value="1"/>
</dbReference>
<feature type="compositionally biased region" description="Polar residues" evidence="7">
    <location>
        <begin position="423"/>
        <end position="432"/>
    </location>
</feature>
<dbReference type="SMART" id="SM00271">
    <property type="entry name" value="DnaJ"/>
    <property type="match status" value="1"/>
</dbReference>
<dbReference type="InterPro" id="IPR036869">
    <property type="entry name" value="J_dom_sf"/>
</dbReference>
<dbReference type="Pfam" id="PF01556">
    <property type="entry name" value="DnaJ_C"/>
    <property type="match status" value="1"/>
</dbReference>
<dbReference type="SUPFAM" id="SSF57938">
    <property type="entry name" value="DnaJ/Hsp40 cysteine-rich domain"/>
    <property type="match status" value="1"/>
</dbReference>
<sequence>MDEEDLYEILEVDSTASSAEIKKAYRRLALKYHPDKVSEEEREASEILFKKVSFAYEVLIDEDKRSYYDHYGTTTTDNNYGGASYASNPFEQFYGGGFNQYEGNDFHEFFFNGGTGGPQKKSRTEDAHIHVEVTLEELYIGKVVRTTLTRNIICTQCKGSGLRSASAMSKACAVCKGEGHTRKIKRVAPGLVTQEYVDCANCKGSGKIYRTKDKCKVCLGARVTEETKILEFEIARGAPSRGVVTKHGESDEYPGKQTGDIILEYTCKEHSVFERKGDDLYISFSLSLADALAGFTKQVALHLDGRVVQISTPPGKVIRPGDYIKIIGEGMPKSNKSWSLFPNASGDLYLKPDIEFPKDNWFLEKDDLVKLRNILPGGKAQESSANGGANTSLFTDFAVIKDVDLPVYNEGEGRQKGEHGGRNSHSPQCNQQ</sequence>
<dbReference type="InterPro" id="IPR001305">
    <property type="entry name" value="HSP_DnaJ_Cys-rich_dom"/>
</dbReference>
<keyword evidence="2" id="KW-0677">Repeat</keyword>
<comment type="caution">
    <text evidence="10">The sequence shown here is derived from an EMBL/GenBank/DDBJ whole genome shotgun (WGS) entry which is preliminary data.</text>
</comment>
<evidence type="ECO:0000259" key="8">
    <source>
        <dbReference type="PROSITE" id="PS50076"/>
    </source>
</evidence>
<proteinExistence type="predicted"/>
<dbReference type="GeneID" id="73379913"/>
<name>A0AAI9WYI7_9ASCO</name>
<accession>A0AAI9WYI7</accession>
<dbReference type="RefSeq" id="XP_049180625.1">
    <property type="nucleotide sequence ID" value="XM_049323510.1"/>
</dbReference>
<dbReference type="Gene3D" id="2.60.260.20">
    <property type="entry name" value="Urease metallochaperone UreE, N-terminal domain"/>
    <property type="match status" value="2"/>
</dbReference>
<dbReference type="Gene3D" id="1.10.287.110">
    <property type="entry name" value="DnaJ domain"/>
    <property type="match status" value="1"/>
</dbReference>